<feature type="domain" description="Macro" evidence="1">
    <location>
        <begin position="1"/>
        <end position="174"/>
    </location>
</feature>
<evidence type="ECO:0000259" key="1">
    <source>
        <dbReference type="PROSITE" id="PS51154"/>
    </source>
</evidence>
<dbReference type="SMART" id="SM00506">
    <property type="entry name" value="A1pp"/>
    <property type="match status" value="1"/>
</dbReference>
<comment type="caution">
    <text evidence="2">The sequence shown here is derived from an EMBL/GenBank/DDBJ whole genome shotgun (WGS) entry which is preliminary data.</text>
</comment>
<accession>A0A538SRF6</accession>
<evidence type="ECO:0000313" key="3">
    <source>
        <dbReference type="Proteomes" id="UP000320184"/>
    </source>
</evidence>
<name>A0A538SRF6_UNCEI</name>
<dbReference type="Gene3D" id="3.40.220.10">
    <property type="entry name" value="Leucine Aminopeptidase, subunit E, domain 1"/>
    <property type="match status" value="1"/>
</dbReference>
<evidence type="ECO:0000313" key="2">
    <source>
        <dbReference type="EMBL" id="TMQ53972.1"/>
    </source>
</evidence>
<dbReference type="PROSITE" id="PS51154">
    <property type="entry name" value="MACRO"/>
    <property type="match status" value="1"/>
</dbReference>
<dbReference type="SUPFAM" id="SSF52949">
    <property type="entry name" value="Macro domain-like"/>
    <property type="match status" value="1"/>
</dbReference>
<dbReference type="InterPro" id="IPR043472">
    <property type="entry name" value="Macro_dom-like"/>
</dbReference>
<dbReference type="Proteomes" id="UP000320184">
    <property type="component" value="Unassembled WGS sequence"/>
</dbReference>
<dbReference type="NCBIfam" id="NF001664">
    <property type="entry name" value="PRK00431.1-6"/>
    <property type="match status" value="1"/>
</dbReference>
<gene>
    <name evidence="2" type="ORF">E6K73_00555</name>
</gene>
<sequence>MTLQTDRILVVQGDITRQHADVIVNAANSTLLGGGGVDGAIHHAAGPELLQECQTLGGCPTGQSRITRAYRLPAKWIVHTVGPVWLGGNRGEDELLAACYRSALLLADQHQAKTVAFPSISTGAYGFPVERAAQIAIAEIAAGLETARNLERATMVCFGAATFAAYQAALEQRWGAGRREM</sequence>
<protein>
    <submittedName>
        <fullName evidence="2">O-acetyl-ADP-ribose deacetylase</fullName>
    </submittedName>
</protein>
<reference evidence="2 3" key="1">
    <citation type="journal article" date="2019" name="Nat. Microbiol.">
        <title>Mediterranean grassland soil C-N compound turnover is dependent on rainfall and depth, and is mediated by genomically divergent microorganisms.</title>
        <authorList>
            <person name="Diamond S."/>
            <person name="Andeer P.F."/>
            <person name="Li Z."/>
            <person name="Crits-Christoph A."/>
            <person name="Burstein D."/>
            <person name="Anantharaman K."/>
            <person name="Lane K.R."/>
            <person name="Thomas B.C."/>
            <person name="Pan C."/>
            <person name="Northen T.R."/>
            <person name="Banfield J.F."/>
        </authorList>
    </citation>
    <scope>NUCLEOTIDE SEQUENCE [LARGE SCALE GENOMIC DNA]</scope>
    <source>
        <strain evidence="2">WS_3</strain>
    </source>
</reference>
<dbReference type="InterPro" id="IPR002589">
    <property type="entry name" value="Macro_dom"/>
</dbReference>
<dbReference type="Pfam" id="PF01661">
    <property type="entry name" value="Macro"/>
    <property type="match status" value="1"/>
</dbReference>
<dbReference type="PANTHER" id="PTHR11106">
    <property type="entry name" value="GANGLIOSIDE INDUCED DIFFERENTIATION ASSOCIATED PROTEIN 2-RELATED"/>
    <property type="match status" value="1"/>
</dbReference>
<dbReference type="EMBL" id="VBOT01000005">
    <property type="protein sequence ID" value="TMQ53972.1"/>
    <property type="molecule type" value="Genomic_DNA"/>
</dbReference>
<proteinExistence type="predicted"/>
<dbReference type="AlphaFoldDB" id="A0A538SRF6"/>
<organism evidence="2 3">
    <name type="scientific">Eiseniibacteriota bacterium</name>
    <dbReference type="NCBI Taxonomy" id="2212470"/>
    <lineage>
        <taxon>Bacteria</taxon>
        <taxon>Candidatus Eiseniibacteriota</taxon>
    </lineage>
</organism>
<dbReference type="GO" id="GO:0019213">
    <property type="term" value="F:deacetylase activity"/>
    <property type="evidence" value="ECO:0007669"/>
    <property type="project" value="TreeGrafter"/>
</dbReference>
<dbReference type="PANTHER" id="PTHR11106:SF27">
    <property type="entry name" value="MACRO DOMAIN-CONTAINING PROTEIN"/>
    <property type="match status" value="1"/>
</dbReference>
<dbReference type="CDD" id="cd02908">
    <property type="entry name" value="Macro_OAADPr_deacetylase"/>
    <property type="match status" value="1"/>
</dbReference>